<protein>
    <recommendedName>
        <fullName evidence="3">Retrotransposon gag domain-containing protein</fullName>
    </recommendedName>
</protein>
<proteinExistence type="predicted"/>
<dbReference type="Proteomes" id="UP000257109">
    <property type="component" value="Unassembled WGS sequence"/>
</dbReference>
<accession>A0A371GRA0</accession>
<keyword evidence="2" id="KW-1185">Reference proteome</keyword>
<evidence type="ECO:0000313" key="1">
    <source>
        <dbReference type="EMBL" id="RDX93088.1"/>
    </source>
</evidence>
<feature type="non-terminal residue" evidence="1">
    <location>
        <position position="1"/>
    </location>
</feature>
<evidence type="ECO:0000313" key="2">
    <source>
        <dbReference type="Proteomes" id="UP000257109"/>
    </source>
</evidence>
<sequence length="91" mass="10539">MYQGSTSIEEYFKEMEVTLMRSNVLESNEPQRDLTPTILAIERVRMKRKNVLGRTMVQRRGVPYHEAKRKKLHHLTLVLHTKATTSSALSA</sequence>
<organism evidence="1 2">
    <name type="scientific">Mucuna pruriens</name>
    <name type="common">Velvet bean</name>
    <name type="synonym">Dolichos pruriens</name>
    <dbReference type="NCBI Taxonomy" id="157652"/>
    <lineage>
        <taxon>Eukaryota</taxon>
        <taxon>Viridiplantae</taxon>
        <taxon>Streptophyta</taxon>
        <taxon>Embryophyta</taxon>
        <taxon>Tracheophyta</taxon>
        <taxon>Spermatophyta</taxon>
        <taxon>Magnoliopsida</taxon>
        <taxon>eudicotyledons</taxon>
        <taxon>Gunneridae</taxon>
        <taxon>Pentapetalae</taxon>
        <taxon>rosids</taxon>
        <taxon>fabids</taxon>
        <taxon>Fabales</taxon>
        <taxon>Fabaceae</taxon>
        <taxon>Papilionoideae</taxon>
        <taxon>50 kb inversion clade</taxon>
        <taxon>NPAAA clade</taxon>
        <taxon>indigoferoid/millettioid clade</taxon>
        <taxon>Phaseoleae</taxon>
        <taxon>Mucuna</taxon>
    </lineage>
</organism>
<evidence type="ECO:0008006" key="3">
    <source>
        <dbReference type="Google" id="ProtNLM"/>
    </source>
</evidence>
<gene>
    <name evidence="1" type="ORF">CR513_24700</name>
</gene>
<reference evidence="1" key="1">
    <citation type="submission" date="2018-05" db="EMBL/GenBank/DDBJ databases">
        <title>Draft genome of Mucuna pruriens seed.</title>
        <authorList>
            <person name="Nnadi N.E."/>
            <person name="Vos R."/>
            <person name="Hasami M.H."/>
            <person name="Devisetty U.K."/>
            <person name="Aguiy J.C."/>
        </authorList>
    </citation>
    <scope>NUCLEOTIDE SEQUENCE [LARGE SCALE GENOMIC DNA]</scope>
    <source>
        <strain evidence="1">JCA_2017</strain>
    </source>
</reference>
<dbReference type="EMBL" id="QJKJ01004703">
    <property type="protein sequence ID" value="RDX93088.1"/>
    <property type="molecule type" value="Genomic_DNA"/>
</dbReference>
<dbReference type="AlphaFoldDB" id="A0A371GRA0"/>
<comment type="caution">
    <text evidence="1">The sequence shown here is derived from an EMBL/GenBank/DDBJ whole genome shotgun (WGS) entry which is preliminary data.</text>
</comment>
<name>A0A371GRA0_MUCPR</name>